<evidence type="ECO:0000313" key="2">
    <source>
        <dbReference type="EMBL" id="KAH6876632.1"/>
    </source>
</evidence>
<dbReference type="Pfam" id="PF12311">
    <property type="entry name" value="DUF3632"/>
    <property type="match status" value="1"/>
</dbReference>
<dbReference type="OrthoDB" id="3350591at2759"/>
<evidence type="ECO:0000256" key="1">
    <source>
        <dbReference type="SAM" id="MobiDB-lite"/>
    </source>
</evidence>
<organism evidence="2 3">
    <name type="scientific">Thelonectria olida</name>
    <dbReference type="NCBI Taxonomy" id="1576542"/>
    <lineage>
        <taxon>Eukaryota</taxon>
        <taxon>Fungi</taxon>
        <taxon>Dikarya</taxon>
        <taxon>Ascomycota</taxon>
        <taxon>Pezizomycotina</taxon>
        <taxon>Sordariomycetes</taxon>
        <taxon>Hypocreomycetidae</taxon>
        <taxon>Hypocreales</taxon>
        <taxon>Nectriaceae</taxon>
        <taxon>Thelonectria</taxon>
    </lineage>
</organism>
<dbReference type="Proteomes" id="UP000777438">
    <property type="component" value="Unassembled WGS sequence"/>
</dbReference>
<keyword evidence="3" id="KW-1185">Reference proteome</keyword>
<dbReference type="PANTHER" id="PTHR38797:SF4">
    <property type="entry name" value="NUCLEAR PORE COMPLEX PROTEIN NUP85"/>
    <property type="match status" value="1"/>
</dbReference>
<proteinExistence type="predicted"/>
<accession>A0A9P8VTT9</accession>
<reference evidence="2 3" key="1">
    <citation type="journal article" date="2021" name="Nat. Commun.">
        <title>Genetic determinants of endophytism in the Arabidopsis root mycobiome.</title>
        <authorList>
            <person name="Mesny F."/>
            <person name="Miyauchi S."/>
            <person name="Thiergart T."/>
            <person name="Pickel B."/>
            <person name="Atanasova L."/>
            <person name="Karlsson M."/>
            <person name="Huettel B."/>
            <person name="Barry K.W."/>
            <person name="Haridas S."/>
            <person name="Chen C."/>
            <person name="Bauer D."/>
            <person name="Andreopoulos W."/>
            <person name="Pangilinan J."/>
            <person name="LaButti K."/>
            <person name="Riley R."/>
            <person name="Lipzen A."/>
            <person name="Clum A."/>
            <person name="Drula E."/>
            <person name="Henrissat B."/>
            <person name="Kohler A."/>
            <person name="Grigoriev I.V."/>
            <person name="Martin F.M."/>
            <person name="Hacquard S."/>
        </authorList>
    </citation>
    <scope>NUCLEOTIDE SEQUENCE [LARGE SCALE GENOMIC DNA]</scope>
    <source>
        <strain evidence="2 3">MPI-CAGE-CH-0241</strain>
    </source>
</reference>
<sequence>MAHSIQLGLHDPGDDERETQLQDAFQDLVDGAISPQDAARAIDGIITSDCQEAYEAYRSWQASAEKQSDNESVPGPQPAGWQKYLWDCFGMSAMKMAAESPAQDRLVDLFKELQNLPRHTVPWLCNGEMIEKTLWELTRQNSYDYFDQWMWELDQGHFVCGNVGGDPNVATSYINFSAFQARLFGSHIAAITRLSALMRLSSIGIPRAGTLDEHDKVSRAAPRVRAAAQWIFYADEALYEMCEKGALVSIGSPRWTRLRWDAWKTKFDAVGTDARFDEETRQCATKVSDRMSALQTRGLGDRPSVIDAFGFLIPEEDDDDEEDER</sequence>
<comment type="caution">
    <text evidence="2">The sequence shown here is derived from an EMBL/GenBank/DDBJ whole genome shotgun (WGS) entry which is preliminary data.</text>
</comment>
<feature type="region of interest" description="Disordered" evidence="1">
    <location>
        <begin position="1"/>
        <end position="21"/>
    </location>
</feature>
<dbReference type="EMBL" id="JAGPYM010000034">
    <property type="protein sequence ID" value="KAH6876632.1"/>
    <property type="molecule type" value="Genomic_DNA"/>
</dbReference>
<protein>
    <submittedName>
        <fullName evidence="2">Uncharacterized protein</fullName>
    </submittedName>
</protein>
<dbReference type="InterPro" id="IPR053204">
    <property type="entry name" value="Oxopyrrolidines_Biosynth-assoc"/>
</dbReference>
<gene>
    <name evidence="2" type="ORF">B0T10DRAFT_521116</name>
</gene>
<dbReference type="PANTHER" id="PTHR38797">
    <property type="entry name" value="NUCLEAR PORE COMPLEX PROTEIN NUP85-RELATED"/>
    <property type="match status" value="1"/>
</dbReference>
<dbReference type="AlphaFoldDB" id="A0A9P8VTT9"/>
<name>A0A9P8VTT9_9HYPO</name>
<dbReference type="InterPro" id="IPR022085">
    <property type="entry name" value="OpdG"/>
</dbReference>
<evidence type="ECO:0000313" key="3">
    <source>
        <dbReference type="Proteomes" id="UP000777438"/>
    </source>
</evidence>